<organism evidence="2 3">
    <name type="scientific">Jatropha curcas</name>
    <name type="common">Barbados nut</name>
    <dbReference type="NCBI Taxonomy" id="180498"/>
    <lineage>
        <taxon>Eukaryota</taxon>
        <taxon>Viridiplantae</taxon>
        <taxon>Streptophyta</taxon>
        <taxon>Embryophyta</taxon>
        <taxon>Tracheophyta</taxon>
        <taxon>Spermatophyta</taxon>
        <taxon>Magnoliopsida</taxon>
        <taxon>eudicotyledons</taxon>
        <taxon>Gunneridae</taxon>
        <taxon>Pentapetalae</taxon>
        <taxon>rosids</taxon>
        <taxon>fabids</taxon>
        <taxon>Malpighiales</taxon>
        <taxon>Euphorbiaceae</taxon>
        <taxon>Crotonoideae</taxon>
        <taxon>Jatropheae</taxon>
        <taxon>Jatropha</taxon>
    </lineage>
</organism>
<name>A0A067K1R5_JATCU</name>
<evidence type="ECO:0000313" key="2">
    <source>
        <dbReference type="EMBL" id="KDP26190.1"/>
    </source>
</evidence>
<reference evidence="2 3" key="1">
    <citation type="journal article" date="2014" name="PLoS ONE">
        <title>Global Analysis of Gene Expression Profiles in Physic Nut (Jatropha curcas L.) Seedlings Exposed to Salt Stress.</title>
        <authorList>
            <person name="Zhang L."/>
            <person name="Zhang C."/>
            <person name="Wu P."/>
            <person name="Chen Y."/>
            <person name="Li M."/>
            <person name="Jiang H."/>
            <person name="Wu G."/>
        </authorList>
    </citation>
    <scope>NUCLEOTIDE SEQUENCE [LARGE SCALE GENOMIC DNA]</scope>
    <source>
        <strain evidence="3">cv. GZQX0401</strain>
        <tissue evidence="2">Young leaves</tissue>
    </source>
</reference>
<dbReference type="Proteomes" id="UP000027138">
    <property type="component" value="Unassembled WGS sequence"/>
</dbReference>
<proteinExistence type="predicted"/>
<dbReference type="EMBL" id="KK914920">
    <property type="protein sequence ID" value="KDP26190.1"/>
    <property type="molecule type" value="Genomic_DNA"/>
</dbReference>
<sequence>MASRLSRGNTPLATGKYLPKWSILNQSPSKTIQRTTSQSGASQTQAVQSGAPGRPKCRIHSSLEAIPSGASHSASHRPKENLRKEHFENRVNQTVIATNNHHGVIRPPNKCRNGNSHQIKVANWSTSPPKPFIQRKLGNLRSTIKGFLCLYGAWPNLVAQATTCGVRHTLVARAT</sequence>
<feature type="compositionally biased region" description="Polar residues" evidence="1">
    <location>
        <begin position="33"/>
        <end position="48"/>
    </location>
</feature>
<gene>
    <name evidence="2" type="ORF">JCGZ_22686</name>
</gene>
<keyword evidence="3" id="KW-1185">Reference proteome</keyword>
<evidence type="ECO:0000313" key="3">
    <source>
        <dbReference type="Proteomes" id="UP000027138"/>
    </source>
</evidence>
<accession>A0A067K1R5</accession>
<dbReference type="AlphaFoldDB" id="A0A067K1R5"/>
<feature type="region of interest" description="Disordered" evidence="1">
    <location>
        <begin position="33"/>
        <end position="58"/>
    </location>
</feature>
<evidence type="ECO:0000256" key="1">
    <source>
        <dbReference type="SAM" id="MobiDB-lite"/>
    </source>
</evidence>
<protein>
    <submittedName>
        <fullName evidence="2">Uncharacterized protein</fullName>
    </submittedName>
</protein>